<evidence type="ECO:0000256" key="6">
    <source>
        <dbReference type="ARBA" id="ARBA00039017"/>
    </source>
</evidence>
<organism evidence="9 10">
    <name type="scientific">Vibrio marisflavi CECT 7928</name>
    <dbReference type="NCBI Taxonomy" id="634439"/>
    <lineage>
        <taxon>Bacteria</taxon>
        <taxon>Pseudomonadati</taxon>
        <taxon>Pseudomonadota</taxon>
        <taxon>Gammaproteobacteria</taxon>
        <taxon>Vibrionales</taxon>
        <taxon>Vibrionaceae</taxon>
        <taxon>Vibrio</taxon>
    </lineage>
</organism>
<dbReference type="InterPro" id="IPR036380">
    <property type="entry name" value="Isochorismatase-like_sf"/>
</dbReference>
<dbReference type="Proteomes" id="UP000838748">
    <property type="component" value="Unassembled WGS sequence"/>
</dbReference>
<reference evidence="9" key="1">
    <citation type="submission" date="2021-11" db="EMBL/GenBank/DDBJ databases">
        <authorList>
            <person name="Rodrigo-Torres L."/>
            <person name="Arahal R. D."/>
            <person name="Lucena T."/>
        </authorList>
    </citation>
    <scope>NUCLEOTIDE SEQUENCE</scope>
    <source>
        <strain evidence="9">CECT 7928</strain>
    </source>
</reference>
<evidence type="ECO:0000256" key="1">
    <source>
        <dbReference type="ARBA" id="ARBA00006336"/>
    </source>
</evidence>
<protein>
    <recommendedName>
        <fullName evidence="6">nicotinamidase</fullName>
        <ecNumber evidence="6">3.5.1.19</ecNumber>
    </recommendedName>
    <alternativeName>
        <fullName evidence="7">Nicotinamide deamidase</fullName>
    </alternativeName>
</protein>
<dbReference type="Pfam" id="PF00857">
    <property type="entry name" value="Isochorismatase"/>
    <property type="match status" value="1"/>
</dbReference>
<evidence type="ECO:0000313" key="9">
    <source>
        <dbReference type="EMBL" id="CAH0540354.1"/>
    </source>
</evidence>
<dbReference type="EMBL" id="CAKLDM010000002">
    <property type="protein sequence ID" value="CAH0540354.1"/>
    <property type="molecule type" value="Genomic_DNA"/>
</dbReference>
<proteinExistence type="inferred from homology"/>
<evidence type="ECO:0000313" key="10">
    <source>
        <dbReference type="Proteomes" id="UP000838748"/>
    </source>
</evidence>
<name>A0ABN8E862_9VIBR</name>
<keyword evidence="4" id="KW-0378">Hydrolase</keyword>
<evidence type="ECO:0000256" key="3">
    <source>
        <dbReference type="ARBA" id="ARBA00022723"/>
    </source>
</evidence>
<gene>
    <name evidence="9" type="ORF">VMF7928_02799</name>
</gene>
<comment type="similarity">
    <text evidence="1">Belongs to the isochorismatase family.</text>
</comment>
<evidence type="ECO:0000256" key="4">
    <source>
        <dbReference type="ARBA" id="ARBA00022801"/>
    </source>
</evidence>
<evidence type="ECO:0000256" key="2">
    <source>
        <dbReference type="ARBA" id="ARBA00022642"/>
    </source>
</evidence>
<dbReference type="EC" id="3.5.1.19" evidence="6"/>
<keyword evidence="2" id="KW-0662">Pyridine nucleotide biosynthesis</keyword>
<keyword evidence="3" id="KW-0479">Metal-binding</keyword>
<comment type="caution">
    <text evidence="9">The sequence shown here is derived from an EMBL/GenBank/DDBJ whole genome shotgun (WGS) entry which is preliminary data.</text>
</comment>
<dbReference type="Gene3D" id="3.40.50.850">
    <property type="entry name" value="Isochorismatase-like"/>
    <property type="match status" value="1"/>
</dbReference>
<accession>A0ABN8E862</accession>
<sequence length="214" mass="23451">MKIPSKEKVASFDVDAMKTFTPICPDELPVPEGDKIGAELNKQAEKARIRIGSKDAHSPNAIWVATDENPQFSPIEGKDVDVRWNVHAVPGTMGFELLDELPKPSEYRYFVYKGIEVDQHPYSACYHDFANTQSTGVIEVLQVEGIETVIVGGLALDYCVATTATQLKEAGFDVVINLSGTRGIAAETVDEAIAKMEAIGIRFVENAELLKNHD</sequence>
<feature type="domain" description="Isochorismatase-like" evidence="8">
    <location>
        <begin position="64"/>
        <end position="203"/>
    </location>
</feature>
<dbReference type="InterPro" id="IPR052347">
    <property type="entry name" value="Isochorismatase_Nicotinamidase"/>
</dbReference>
<dbReference type="InterPro" id="IPR000868">
    <property type="entry name" value="Isochorismatase-like_dom"/>
</dbReference>
<keyword evidence="10" id="KW-1185">Reference proteome</keyword>
<evidence type="ECO:0000256" key="7">
    <source>
        <dbReference type="ARBA" id="ARBA00043224"/>
    </source>
</evidence>
<evidence type="ECO:0000256" key="5">
    <source>
        <dbReference type="ARBA" id="ARBA00037900"/>
    </source>
</evidence>
<evidence type="ECO:0000259" key="8">
    <source>
        <dbReference type="Pfam" id="PF00857"/>
    </source>
</evidence>
<dbReference type="PANTHER" id="PTHR11080">
    <property type="entry name" value="PYRAZINAMIDASE/NICOTINAMIDASE"/>
    <property type="match status" value="1"/>
</dbReference>
<dbReference type="SUPFAM" id="SSF52499">
    <property type="entry name" value="Isochorismatase-like hydrolases"/>
    <property type="match status" value="1"/>
</dbReference>
<dbReference type="PANTHER" id="PTHR11080:SF2">
    <property type="entry name" value="LD05707P"/>
    <property type="match status" value="1"/>
</dbReference>
<comment type="pathway">
    <text evidence="5">Cofactor biosynthesis; nicotinate biosynthesis; nicotinate from nicotinamide: step 1/1.</text>
</comment>